<dbReference type="SMART" id="SM00533">
    <property type="entry name" value="MUTSd"/>
    <property type="match status" value="1"/>
</dbReference>
<dbReference type="RefSeq" id="WP_183681371.1">
    <property type="nucleotide sequence ID" value="NZ_JACHHH010000001.1"/>
</dbReference>
<dbReference type="InterPro" id="IPR036063">
    <property type="entry name" value="Smr_dom_sf"/>
</dbReference>
<gene>
    <name evidence="8" type="primary">mutS2</name>
    <name evidence="8" type="synonym">rqcU</name>
    <name evidence="11" type="ORF">HNQ46_000030</name>
</gene>
<dbReference type="GO" id="GO:0043023">
    <property type="term" value="F:ribosomal large subunit binding"/>
    <property type="evidence" value="ECO:0007669"/>
    <property type="project" value="UniProtKB-UniRule"/>
</dbReference>
<dbReference type="GO" id="GO:0006298">
    <property type="term" value="P:mismatch repair"/>
    <property type="evidence" value="ECO:0007669"/>
    <property type="project" value="InterPro"/>
</dbReference>
<dbReference type="FunFam" id="3.40.50.300:FF:000830">
    <property type="entry name" value="Endonuclease MutS2"/>
    <property type="match status" value="1"/>
</dbReference>
<dbReference type="SMART" id="SM00534">
    <property type="entry name" value="MUTSac"/>
    <property type="match status" value="1"/>
</dbReference>
<evidence type="ECO:0000256" key="4">
    <source>
        <dbReference type="ARBA" id="ARBA00022801"/>
    </source>
</evidence>
<dbReference type="PANTHER" id="PTHR48466:SF2">
    <property type="entry name" value="OS10G0509000 PROTEIN"/>
    <property type="match status" value="1"/>
</dbReference>
<dbReference type="PANTHER" id="PTHR48466">
    <property type="entry name" value="OS10G0509000 PROTEIN-RELATED"/>
    <property type="match status" value="1"/>
</dbReference>
<dbReference type="Gene3D" id="3.30.1370.110">
    <property type="match status" value="1"/>
</dbReference>
<dbReference type="CDD" id="cd03280">
    <property type="entry name" value="ABC_MutS2"/>
    <property type="match status" value="1"/>
</dbReference>
<dbReference type="GO" id="GO:0045910">
    <property type="term" value="P:negative regulation of DNA recombination"/>
    <property type="evidence" value="ECO:0007669"/>
    <property type="project" value="InterPro"/>
</dbReference>
<dbReference type="EMBL" id="JACHHH010000001">
    <property type="protein sequence ID" value="MBB6040069.1"/>
    <property type="molecule type" value="Genomic_DNA"/>
</dbReference>
<feature type="binding site" evidence="8">
    <location>
        <begin position="327"/>
        <end position="334"/>
    </location>
    <ligand>
        <name>ATP</name>
        <dbReference type="ChEBI" id="CHEBI:30616"/>
    </ligand>
</feature>
<accession>A0A7W9W1Q0</accession>
<keyword evidence="6 8" id="KW-0694">RNA-binding</keyword>
<dbReference type="InterPro" id="IPR027417">
    <property type="entry name" value="P-loop_NTPase"/>
</dbReference>
<comment type="caution">
    <text evidence="11">The sequence shown here is derived from an EMBL/GenBank/DDBJ whole genome shotgun (WGS) entry which is preliminary data.</text>
</comment>
<dbReference type="GO" id="GO:0019843">
    <property type="term" value="F:rRNA binding"/>
    <property type="evidence" value="ECO:0007669"/>
    <property type="project" value="UniProtKB-UniRule"/>
</dbReference>
<dbReference type="SUPFAM" id="SSF52540">
    <property type="entry name" value="P-loop containing nucleoside triphosphate hydrolases"/>
    <property type="match status" value="1"/>
</dbReference>
<dbReference type="InterPro" id="IPR045076">
    <property type="entry name" value="MutS"/>
</dbReference>
<dbReference type="HAMAP" id="MF_00092">
    <property type="entry name" value="MutS2"/>
    <property type="match status" value="1"/>
</dbReference>
<dbReference type="Pfam" id="PF00488">
    <property type="entry name" value="MutS_V"/>
    <property type="match status" value="1"/>
</dbReference>
<keyword evidence="1 8" id="KW-0540">Nuclease</keyword>
<comment type="subunit">
    <text evidence="8">Homodimer. Binds to stalled ribosomes, contacting rRNA.</text>
</comment>
<dbReference type="GO" id="GO:0140664">
    <property type="term" value="F:ATP-dependent DNA damage sensor activity"/>
    <property type="evidence" value="ECO:0007669"/>
    <property type="project" value="InterPro"/>
</dbReference>
<dbReference type="EC" id="3.6.4.-" evidence="8"/>
<evidence type="ECO:0000256" key="6">
    <source>
        <dbReference type="ARBA" id="ARBA00022884"/>
    </source>
</evidence>
<evidence type="ECO:0000256" key="8">
    <source>
        <dbReference type="HAMAP-Rule" id="MF_00092"/>
    </source>
</evidence>
<dbReference type="GeneID" id="85013604"/>
<evidence type="ECO:0000313" key="12">
    <source>
        <dbReference type="Proteomes" id="UP000522163"/>
    </source>
</evidence>
<protein>
    <recommendedName>
        <fullName evidence="8">Endonuclease MutS2</fullName>
        <ecNumber evidence="8">3.1.-.-</ecNumber>
    </recommendedName>
    <alternativeName>
        <fullName evidence="8">Ribosome-associated protein quality control-upstream factor</fullName>
        <shortName evidence="8">RQC-upstream factor</shortName>
        <shortName evidence="8">RqcU</shortName>
        <ecNumber evidence="8">3.6.4.-</ecNumber>
    </alternativeName>
</protein>
<dbReference type="PIRSF" id="PIRSF005814">
    <property type="entry name" value="MutS_YshD"/>
    <property type="match status" value="1"/>
</dbReference>
<dbReference type="AlphaFoldDB" id="A0A7W9W1Q0"/>
<dbReference type="EC" id="3.1.-.-" evidence="8"/>
<dbReference type="InterPro" id="IPR000432">
    <property type="entry name" value="DNA_mismatch_repair_MutS_C"/>
</dbReference>
<dbReference type="NCBIfam" id="TIGR01069">
    <property type="entry name" value="mutS2"/>
    <property type="match status" value="1"/>
</dbReference>
<evidence type="ECO:0000256" key="9">
    <source>
        <dbReference type="SAM" id="Coils"/>
    </source>
</evidence>
<dbReference type="SMART" id="SM00463">
    <property type="entry name" value="SMR"/>
    <property type="match status" value="1"/>
</dbReference>
<dbReference type="GO" id="GO:0030983">
    <property type="term" value="F:mismatched DNA binding"/>
    <property type="evidence" value="ECO:0007669"/>
    <property type="project" value="InterPro"/>
</dbReference>
<evidence type="ECO:0000256" key="3">
    <source>
        <dbReference type="ARBA" id="ARBA00022741"/>
    </source>
</evidence>
<dbReference type="InterPro" id="IPR005747">
    <property type="entry name" value="MutS2"/>
</dbReference>
<dbReference type="GO" id="GO:0072344">
    <property type="term" value="P:rescue of stalled ribosome"/>
    <property type="evidence" value="ECO:0007669"/>
    <property type="project" value="UniProtKB-UniRule"/>
</dbReference>
<dbReference type="PROSITE" id="PS50828">
    <property type="entry name" value="SMR"/>
    <property type="match status" value="1"/>
</dbReference>
<keyword evidence="3 8" id="KW-0547">Nucleotide-binding</keyword>
<keyword evidence="7 8" id="KW-0238">DNA-binding</keyword>
<evidence type="ECO:0000256" key="5">
    <source>
        <dbReference type="ARBA" id="ARBA00022840"/>
    </source>
</evidence>
<sequence length="787" mass="88005">MNQKVLKTLEFYKIIDRLVEEADSSLGKEKLKALEPSSSFLEVEQSLSETEAAQDRIRLGGGISFRGIKEVRPYFSRLALSTALSIPELYDIILILEKTKKAKDQGEEREDALQEYFQALAPLDDIRRELQRCILSEEELADDASPELSQLRRKEKGLEEKINQELNRILQHNRSMLQDPVITLRNGRHVFPVKAEYKNAFRGIVHDESSSGATLFMEPFSIVQLENDMRELLSLEKKEVEKILLQLSLSLAPFTEELGENVKILSHLDFVFAKAKLANKMDGVKPILNQERKTVLLDARHPLIPKDKVVPISIRLGDDFSLLVITGPNTGGKTVCLKTLGLFQLMGQAGLFIPAFQGSSITVYREIYADIGDEQSIEQSLSTFSSHMTNTVRILQGAREDCLCLFDELGAGTDPTEGAALALAILDHLFQKGIRTLATTHYAEVKLYALSTEGVENAACAFDVESLRPSYHLLIGVPGKSNAFAIAEKLGLRKDIIASAKNRMGEEDLHFEDVIADLENTKRLAQREKEEIERYKAEVESLKQRARESTKGIEKGREKILQRAREEAAQILREAKETADQVVKELRRQEAGKSSALEGEKTRTKLHQKMRENDEALSSTMVKGPSQTISLKKLAIGDKVRVLSMHDMVATVTTLPDKNGMFTVTAGMLRTKVSAKDVEFIQHKEKEKPEKNQGKVASIGRGKVLGISPEINLIGKMTADALPELNKYLDDAFLARLPQVRIVHGRGTGALRKMVQECLKKNKHIESFRLGEYGEGSDGVSIAFFKK</sequence>
<dbReference type="InterPro" id="IPR036187">
    <property type="entry name" value="DNA_mismatch_repair_MutS_sf"/>
</dbReference>
<feature type="coiled-coil region" evidence="9">
    <location>
        <begin position="511"/>
        <end position="592"/>
    </location>
</feature>
<evidence type="ECO:0000313" key="11">
    <source>
        <dbReference type="EMBL" id="MBB6040069.1"/>
    </source>
</evidence>
<dbReference type="Pfam" id="PF01713">
    <property type="entry name" value="Smr"/>
    <property type="match status" value="1"/>
</dbReference>
<reference evidence="11 12" key="1">
    <citation type="submission" date="2020-08" db="EMBL/GenBank/DDBJ databases">
        <title>Genomic Encyclopedia of Type Strains, Phase IV (KMG-IV): sequencing the most valuable type-strain genomes for metagenomic binning, comparative biology and taxonomic classification.</title>
        <authorList>
            <person name="Goeker M."/>
        </authorList>
    </citation>
    <scope>NUCLEOTIDE SEQUENCE [LARGE SCALE GENOMIC DNA]</scope>
    <source>
        <strain evidence="11 12">DSM 17245</strain>
    </source>
</reference>
<dbReference type="InterPro" id="IPR007696">
    <property type="entry name" value="DNA_mismatch_repair_MutS_core"/>
</dbReference>
<evidence type="ECO:0000259" key="10">
    <source>
        <dbReference type="PROSITE" id="PS50828"/>
    </source>
</evidence>
<dbReference type="SUPFAM" id="SSF48334">
    <property type="entry name" value="DNA repair protein MutS, domain III"/>
    <property type="match status" value="1"/>
</dbReference>
<dbReference type="InterPro" id="IPR002625">
    <property type="entry name" value="Smr_dom"/>
</dbReference>
<dbReference type="Proteomes" id="UP000522163">
    <property type="component" value="Unassembled WGS sequence"/>
</dbReference>
<evidence type="ECO:0000256" key="7">
    <source>
        <dbReference type="ARBA" id="ARBA00023125"/>
    </source>
</evidence>
<keyword evidence="2 8" id="KW-0699">rRNA-binding</keyword>
<evidence type="ECO:0000256" key="2">
    <source>
        <dbReference type="ARBA" id="ARBA00022730"/>
    </source>
</evidence>
<keyword evidence="8" id="KW-0255">Endonuclease</keyword>
<comment type="similarity">
    <text evidence="8">Belongs to the DNA mismatch repair MutS family. MutS2 subfamily.</text>
</comment>
<keyword evidence="5 8" id="KW-0067">ATP-binding</keyword>
<dbReference type="Pfam" id="PF20297">
    <property type="entry name" value="MSSS"/>
    <property type="match status" value="1"/>
</dbReference>
<keyword evidence="9" id="KW-0175">Coiled coil</keyword>
<dbReference type="GO" id="GO:0005524">
    <property type="term" value="F:ATP binding"/>
    <property type="evidence" value="ECO:0007669"/>
    <property type="project" value="UniProtKB-UniRule"/>
</dbReference>
<proteinExistence type="inferred from homology"/>
<name>A0A7W9W1Q0_9FIRM</name>
<evidence type="ECO:0000256" key="1">
    <source>
        <dbReference type="ARBA" id="ARBA00022722"/>
    </source>
</evidence>
<dbReference type="GO" id="GO:0016887">
    <property type="term" value="F:ATP hydrolysis activity"/>
    <property type="evidence" value="ECO:0007669"/>
    <property type="project" value="InterPro"/>
</dbReference>
<dbReference type="GO" id="GO:0004519">
    <property type="term" value="F:endonuclease activity"/>
    <property type="evidence" value="ECO:0007669"/>
    <property type="project" value="UniProtKB-UniRule"/>
</dbReference>
<organism evidence="11 12">
    <name type="scientific">Oribacterium sinus</name>
    <dbReference type="NCBI Taxonomy" id="237576"/>
    <lineage>
        <taxon>Bacteria</taxon>
        <taxon>Bacillati</taxon>
        <taxon>Bacillota</taxon>
        <taxon>Clostridia</taxon>
        <taxon>Lachnospirales</taxon>
        <taxon>Lachnospiraceae</taxon>
        <taxon>Oribacterium</taxon>
    </lineage>
</organism>
<comment type="function">
    <text evidence="8">Endonuclease that is involved in the suppression of homologous recombination and thus may have a key role in the control of bacterial genetic diversity.</text>
</comment>
<keyword evidence="4 8" id="KW-0378">Hydrolase</keyword>
<feature type="domain" description="Smr" evidence="10">
    <location>
        <begin position="711"/>
        <end position="786"/>
    </location>
</feature>
<dbReference type="Gene3D" id="3.40.50.300">
    <property type="entry name" value="P-loop containing nucleotide triphosphate hydrolases"/>
    <property type="match status" value="1"/>
</dbReference>
<comment type="function">
    <text evidence="8">Acts as a ribosome collision sensor, splitting the ribosome into its 2 subunits. Detects stalled/collided 70S ribosomes which it binds and splits by an ATP-hydrolysis driven conformational change. Acts upstream of the ribosome quality control system (RQC), a ribosome-associated complex that mediates the extraction of incompletely synthesized nascent chains from stalled ribosomes and their subsequent degradation. Probably generates substrates for RQC.</text>
</comment>
<dbReference type="InterPro" id="IPR046893">
    <property type="entry name" value="MSSS"/>
</dbReference>